<keyword evidence="1" id="KW-0732">Signal</keyword>
<keyword evidence="3" id="KW-1185">Reference proteome</keyword>
<evidence type="ECO:0000256" key="1">
    <source>
        <dbReference type="SAM" id="SignalP"/>
    </source>
</evidence>
<protein>
    <recommendedName>
        <fullName evidence="4">Secreted protein</fullName>
    </recommendedName>
</protein>
<comment type="caution">
    <text evidence="2">The sequence shown here is derived from an EMBL/GenBank/DDBJ whole genome shotgun (WGS) entry which is preliminary data.</text>
</comment>
<name>A0A8J2LPM0_9HEXA</name>
<reference evidence="2" key="1">
    <citation type="submission" date="2021-06" db="EMBL/GenBank/DDBJ databases">
        <authorList>
            <person name="Hodson N. C."/>
            <person name="Mongue J. A."/>
            <person name="Jaron S. K."/>
        </authorList>
    </citation>
    <scope>NUCLEOTIDE SEQUENCE</scope>
</reference>
<feature type="chain" id="PRO_5035301286" description="Secreted protein" evidence="1">
    <location>
        <begin position="21"/>
        <end position="76"/>
    </location>
</feature>
<organism evidence="2 3">
    <name type="scientific">Allacma fusca</name>
    <dbReference type="NCBI Taxonomy" id="39272"/>
    <lineage>
        <taxon>Eukaryota</taxon>
        <taxon>Metazoa</taxon>
        <taxon>Ecdysozoa</taxon>
        <taxon>Arthropoda</taxon>
        <taxon>Hexapoda</taxon>
        <taxon>Collembola</taxon>
        <taxon>Symphypleona</taxon>
        <taxon>Sminthuridae</taxon>
        <taxon>Allacma</taxon>
    </lineage>
</organism>
<accession>A0A8J2LPM0</accession>
<evidence type="ECO:0008006" key="4">
    <source>
        <dbReference type="Google" id="ProtNLM"/>
    </source>
</evidence>
<proteinExistence type="predicted"/>
<evidence type="ECO:0000313" key="3">
    <source>
        <dbReference type="Proteomes" id="UP000708208"/>
    </source>
</evidence>
<dbReference type="Proteomes" id="UP000708208">
    <property type="component" value="Unassembled WGS sequence"/>
</dbReference>
<feature type="signal peptide" evidence="1">
    <location>
        <begin position="1"/>
        <end position="20"/>
    </location>
</feature>
<sequence length="76" mass="8422">MSTGSVILVLTWLAIHSVESQFGQEYRSWLGLALRSNPFIPTCQPDGEPCERVTSSLLQWVLLHGVLSKIVPLPSM</sequence>
<gene>
    <name evidence="2" type="ORF">AFUS01_LOCUS37070</name>
</gene>
<dbReference type="EMBL" id="CAJVCH010542115">
    <property type="protein sequence ID" value="CAG7827059.1"/>
    <property type="molecule type" value="Genomic_DNA"/>
</dbReference>
<dbReference type="AlphaFoldDB" id="A0A8J2LPM0"/>
<evidence type="ECO:0000313" key="2">
    <source>
        <dbReference type="EMBL" id="CAG7827059.1"/>
    </source>
</evidence>